<dbReference type="PANTHER" id="PTHR43952">
    <property type="entry name" value="MYB FAMILY TRANSCRIPTION FACTOR-RELATED"/>
    <property type="match status" value="1"/>
</dbReference>
<dbReference type="Gene3D" id="1.10.10.60">
    <property type="entry name" value="Homeodomain-like"/>
    <property type="match status" value="1"/>
</dbReference>
<dbReference type="EnsemblPlants" id="AUR62021962-RA">
    <property type="protein sequence ID" value="AUR62021962-RA:cds"/>
    <property type="gene ID" value="AUR62021962"/>
</dbReference>
<accession>A0A803M1Y0</accession>
<dbReference type="AlphaFoldDB" id="A0A803M1Y0"/>
<keyword evidence="2" id="KW-0804">Transcription</keyword>
<name>A0A803M1Y0_CHEQI</name>
<keyword evidence="5" id="KW-1185">Reference proteome</keyword>
<reference evidence="4" key="1">
    <citation type="journal article" date="2017" name="Nature">
        <title>The genome of Chenopodium quinoa.</title>
        <authorList>
            <person name="Jarvis D.E."/>
            <person name="Ho Y.S."/>
            <person name="Lightfoot D.J."/>
            <person name="Schmoeckel S.M."/>
            <person name="Li B."/>
            <person name="Borm T.J.A."/>
            <person name="Ohyanagi H."/>
            <person name="Mineta K."/>
            <person name="Michell C.T."/>
            <person name="Saber N."/>
            <person name="Kharbatia N.M."/>
            <person name="Rupper R.R."/>
            <person name="Sharp A.R."/>
            <person name="Dally N."/>
            <person name="Boughton B.A."/>
            <person name="Woo Y.H."/>
            <person name="Gao G."/>
            <person name="Schijlen E.G.W.M."/>
            <person name="Guo X."/>
            <person name="Momin A.A."/>
            <person name="Negrao S."/>
            <person name="Al-Babili S."/>
            <person name="Gehring C."/>
            <person name="Roessner U."/>
            <person name="Jung C."/>
            <person name="Murphy K."/>
            <person name="Arold S.T."/>
            <person name="Gojobori T."/>
            <person name="van der Linden C.G."/>
            <person name="van Loo E.N."/>
            <person name="Jellen E.N."/>
            <person name="Maughan P.J."/>
            <person name="Tester M."/>
        </authorList>
    </citation>
    <scope>NUCLEOTIDE SEQUENCE [LARGE SCALE GENOMIC DNA]</scope>
    <source>
        <strain evidence="4">cv. PI 614886</strain>
    </source>
</reference>
<evidence type="ECO:0000256" key="1">
    <source>
        <dbReference type="ARBA" id="ARBA00023015"/>
    </source>
</evidence>
<evidence type="ECO:0000256" key="2">
    <source>
        <dbReference type="ARBA" id="ARBA00023163"/>
    </source>
</evidence>
<dbReference type="SMR" id="A0A803M1Y0"/>
<keyword evidence="1" id="KW-0805">Transcription regulation</keyword>
<proteinExistence type="predicted"/>
<dbReference type="Proteomes" id="UP000596660">
    <property type="component" value="Unplaced"/>
</dbReference>
<dbReference type="PANTHER" id="PTHR43952:SF75">
    <property type="entry name" value="PROTEIN RADIALIS-LIKE 6"/>
    <property type="match status" value="1"/>
</dbReference>
<evidence type="ECO:0000313" key="4">
    <source>
        <dbReference type="EnsemblPlants" id="AUR62021962-RA:cds"/>
    </source>
</evidence>
<dbReference type="Gramene" id="AUR62021962-RA">
    <property type="protein sequence ID" value="AUR62021962-RA:cds"/>
    <property type="gene ID" value="AUR62021962"/>
</dbReference>
<evidence type="ECO:0000313" key="5">
    <source>
        <dbReference type="Proteomes" id="UP000596660"/>
    </source>
</evidence>
<dbReference type="GO" id="GO:0003700">
    <property type="term" value="F:DNA-binding transcription factor activity"/>
    <property type="evidence" value="ECO:0007669"/>
    <property type="project" value="InterPro"/>
</dbReference>
<sequence length="152" mass="17575">MHLPTNNFPSTSYSSFIKWTPEENNNFEKCLTLDYLYEMDENLRFQQISNLLGQSRTAQEVKLHFDRLVYDIDRIEGGQVDYFPPHWCDEKEIENSCHIISTLRIKRLRIAAKGLSGLMMNTGCSSSELKFMDTVIGEAYQGPLCQQGLQLK</sequence>
<dbReference type="InterPro" id="IPR044636">
    <property type="entry name" value="RADIALIS-like"/>
</dbReference>
<organism evidence="4 5">
    <name type="scientific">Chenopodium quinoa</name>
    <name type="common">Quinoa</name>
    <dbReference type="NCBI Taxonomy" id="63459"/>
    <lineage>
        <taxon>Eukaryota</taxon>
        <taxon>Viridiplantae</taxon>
        <taxon>Streptophyta</taxon>
        <taxon>Embryophyta</taxon>
        <taxon>Tracheophyta</taxon>
        <taxon>Spermatophyta</taxon>
        <taxon>Magnoliopsida</taxon>
        <taxon>eudicotyledons</taxon>
        <taxon>Gunneridae</taxon>
        <taxon>Pentapetalae</taxon>
        <taxon>Caryophyllales</taxon>
        <taxon>Chenopodiaceae</taxon>
        <taxon>Chenopodioideae</taxon>
        <taxon>Atripliceae</taxon>
        <taxon>Chenopodium</taxon>
    </lineage>
</organism>
<protein>
    <recommendedName>
        <fullName evidence="6">Myb-like domain-containing protein</fullName>
    </recommendedName>
</protein>
<dbReference type="CDD" id="cd00167">
    <property type="entry name" value="SANT"/>
    <property type="match status" value="1"/>
</dbReference>
<keyword evidence="3" id="KW-0539">Nucleus</keyword>
<dbReference type="InterPro" id="IPR001005">
    <property type="entry name" value="SANT/Myb"/>
</dbReference>
<reference evidence="4" key="2">
    <citation type="submission" date="2021-03" db="UniProtKB">
        <authorList>
            <consortium name="EnsemblPlants"/>
        </authorList>
    </citation>
    <scope>IDENTIFICATION</scope>
</reference>
<evidence type="ECO:0000256" key="3">
    <source>
        <dbReference type="ARBA" id="ARBA00023242"/>
    </source>
</evidence>
<evidence type="ECO:0008006" key="6">
    <source>
        <dbReference type="Google" id="ProtNLM"/>
    </source>
</evidence>